<name>A0A4R1HAN1_9GAMM</name>
<dbReference type="InterPro" id="IPR005337">
    <property type="entry name" value="RapZ-like"/>
</dbReference>
<keyword evidence="8" id="KW-1185">Reference proteome</keyword>
<dbReference type="Pfam" id="PF03668">
    <property type="entry name" value="RapZ-like_N"/>
    <property type="match status" value="1"/>
</dbReference>
<evidence type="ECO:0000259" key="5">
    <source>
        <dbReference type="Pfam" id="PF03668"/>
    </source>
</evidence>
<protein>
    <submittedName>
        <fullName evidence="7">UPF0042 nucleotide-binding protein</fullName>
    </submittedName>
</protein>
<keyword evidence="2 4" id="KW-0067">ATP-binding</keyword>
<dbReference type="AlphaFoldDB" id="A0A4R1HAN1"/>
<evidence type="ECO:0000313" key="8">
    <source>
        <dbReference type="Proteomes" id="UP000295707"/>
    </source>
</evidence>
<dbReference type="Proteomes" id="UP000295707">
    <property type="component" value="Unassembled WGS sequence"/>
</dbReference>
<dbReference type="GO" id="GO:0005525">
    <property type="term" value="F:GTP binding"/>
    <property type="evidence" value="ECO:0007669"/>
    <property type="project" value="UniProtKB-UniRule"/>
</dbReference>
<feature type="domain" description="RapZ C-terminal" evidence="6">
    <location>
        <begin position="165"/>
        <end position="283"/>
    </location>
</feature>
<evidence type="ECO:0000313" key="7">
    <source>
        <dbReference type="EMBL" id="TCK17553.1"/>
    </source>
</evidence>
<accession>A0A4R1HAN1</accession>
<proteinExistence type="inferred from homology"/>
<dbReference type="Pfam" id="PF22740">
    <property type="entry name" value="PapZ_C"/>
    <property type="match status" value="1"/>
</dbReference>
<evidence type="ECO:0000256" key="3">
    <source>
        <dbReference type="ARBA" id="ARBA00023134"/>
    </source>
</evidence>
<feature type="binding site" evidence="4">
    <location>
        <begin position="59"/>
        <end position="62"/>
    </location>
    <ligand>
        <name>GTP</name>
        <dbReference type="ChEBI" id="CHEBI:37565"/>
    </ligand>
</feature>
<evidence type="ECO:0000256" key="2">
    <source>
        <dbReference type="ARBA" id="ARBA00022840"/>
    </source>
</evidence>
<keyword evidence="3 4" id="KW-0342">GTP-binding</keyword>
<dbReference type="PANTHER" id="PTHR30448:SF0">
    <property type="entry name" value="RNASE ADAPTER PROTEIN RAPZ"/>
    <property type="match status" value="1"/>
</dbReference>
<feature type="domain" description="RapZ-like N-terminal" evidence="5">
    <location>
        <begin position="1"/>
        <end position="156"/>
    </location>
</feature>
<dbReference type="InterPro" id="IPR053930">
    <property type="entry name" value="RapZ-like_N"/>
</dbReference>
<dbReference type="RefSeq" id="WP_132971421.1">
    <property type="nucleotide sequence ID" value="NZ_SMFX01000001.1"/>
</dbReference>
<dbReference type="PIRSF" id="PIRSF005052">
    <property type="entry name" value="P-loopkin"/>
    <property type="match status" value="1"/>
</dbReference>
<comment type="caution">
    <text evidence="7">The sequence shown here is derived from an EMBL/GenBank/DDBJ whole genome shotgun (WGS) entry which is preliminary data.</text>
</comment>
<dbReference type="OrthoDB" id="9784461at2"/>
<evidence type="ECO:0000256" key="1">
    <source>
        <dbReference type="ARBA" id="ARBA00022741"/>
    </source>
</evidence>
<evidence type="ECO:0000259" key="6">
    <source>
        <dbReference type="Pfam" id="PF22740"/>
    </source>
</evidence>
<sequence>MKLIIVSGLSGSGKSVALHTLEDLGYYCIDNLPAGLLSALALELEQAAKPVEKVAVGIDARNLPQSLQQFNDILDKLKSRGISNEILFITCDPATLIKRFSETRRRHPLSDTHISLAEAIELERQLLEPIARRADLFIDTSQTTVHQLRDMVQQRVERREDNHLSLMFQSFGFKHGIPGDADFVFDARCLPNPHWRPELRPLTGRDEAVAQYLGNEAQVTAMVDNLTAFLDTWIPAFEADNRSYLTVAIGCTGGQHRSVYLVEQLQHYFRTRYPNVTTRHRELP</sequence>
<dbReference type="InterPro" id="IPR053931">
    <property type="entry name" value="RapZ_C"/>
</dbReference>
<organism evidence="7 8">
    <name type="scientific">Thiogranum longum</name>
    <dbReference type="NCBI Taxonomy" id="1537524"/>
    <lineage>
        <taxon>Bacteria</taxon>
        <taxon>Pseudomonadati</taxon>
        <taxon>Pseudomonadota</taxon>
        <taxon>Gammaproteobacteria</taxon>
        <taxon>Chromatiales</taxon>
        <taxon>Ectothiorhodospiraceae</taxon>
        <taxon>Thiogranum</taxon>
    </lineage>
</organism>
<keyword evidence="1 4" id="KW-0547">Nucleotide-binding</keyword>
<dbReference type="SUPFAM" id="SSF52540">
    <property type="entry name" value="P-loop containing nucleoside triphosphate hydrolases"/>
    <property type="match status" value="1"/>
</dbReference>
<dbReference type="EMBL" id="SMFX01000001">
    <property type="protein sequence ID" value="TCK17553.1"/>
    <property type="molecule type" value="Genomic_DNA"/>
</dbReference>
<gene>
    <name evidence="7" type="ORF">DFR30_0786</name>
</gene>
<dbReference type="GO" id="GO:0005524">
    <property type="term" value="F:ATP binding"/>
    <property type="evidence" value="ECO:0007669"/>
    <property type="project" value="UniProtKB-UniRule"/>
</dbReference>
<dbReference type="InterPro" id="IPR027417">
    <property type="entry name" value="P-loop_NTPase"/>
</dbReference>
<dbReference type="PANTHER" id="PTHR30448">
    <property type="entry name" value="RNASE ADAPTER PROTEIN RAPZ"/>
    <property type="match status" value="1"/>
</dbReference>
<dbReference type="HAMAP" id="MF_00636">
    <property type="entry name" value="RapZ_like"/>
    <property type="match status" value="1"/>
</dbReference>
<dbReference type="Gene3D" id="3.40.50.300">
    <property type="entry name" value="P-loop containing nucleotide triphosphate hydrolases"/>
    <property type="match status" value="1"/>
</dbReference>
<dbReference type="NCBIfam" id="NF003828">
    <property type="entry name" value="PRK05416.1"/>
    <property type="match status" value="1"/>
</dbReference>
<reference evidence="7 8" key="1">
    <citation type="submission" date="2019-03" db="EMBL/GenBank/DDBJ databases">
        <title>Genomic Encyclopedia of Type Strains, Phase IV (KMG-IV): sequencing the most valuable type-strain genomes for metagenomic binning, comparative biology and taxonomic classification.</title>
        <authorList>
            <person name="Goeker M."/>
        </authorList>
    </citation>
    <scope>NUCLEOTIDE SEQUENCE [LARGE SCALE GENOMIC DNA]</scope>
    <source>
        <strain evidence="7 8">DSM 19610</strain>
    </source>
</reference>
<evidence type="ECO:0000256" key="4">
    <source>
        <dbReference type="HAMAP-Rule" id="MF_00636"/>
    </source>
</evidence>
<feature type="binding site" evidence="4">
    <location>
        <begin position="8"/>
        <end position="15"/>
    </location>
    <ligand>
        <name>ATP</name>
        <dbReference type="ChEBI" id="CHEBI:30616"/>
    </ligand>
</feature>